<proteinExistence type="predicted"/>
<evidence type="ECO:0000313" key="4">
    <source>
        <dbReference type="EMBL" id="KAK9829662.1"/>
    </source>
</evidence>
<dbReference type="PANTHER" id="PTHR48106">
    <property type="entry name" value="QUINONE OXIDOREDUCTASE PIG3-RELATED"/>
    <property type="match status" value="1"/>
</dbReference>
<dbReference type="GO" id="GO:0016651">
    <property type="term" value="F:oxidoreductase activity, acting on NAD(P)H"/>
    <property type="evidence" value="ECO:0007669"/>
    <property type="project" value="TreeGrafter"/>
</dbReference>
<gene>
    <name evidence="4" type="ORF">WJX72_007192</name>
</gene>
<dbReference type="Gene3D" id="3.40.50.720">
    <property type="entry name" value="NAD(P)-binding Rossmann-like Domain"/>
    <property type="match status" value="1"/>
</dbReference>
<keyword evidence="5" id="KW-1185">Reference proteome</keyword>
<keyword evidence="1" id="KW-0521">NADP</keyword>
<dbReference type="Proteomes" id="UP001489004">
    <property type="component" value="Unassembled WGS sequence"/>
</dbReference>
<name>A0AAW1R7Q0_9CHLO</name>
<dbReference type="InterPro" id="IPR013149">
    <property type="entry name" value="ADH-like_C"/>
</dbReference>
<evidence type="ECO:0000256" key="2">
    <source>
        <dbReference type="ARBA" id="ARBA00023002"/>
    </source>
</evidence>
<reference evidence="4 5" key="1">
    <citation type="journal article" date="2024" name="Nat. Commun.">
        <title>Phylogenomics reveals the evolutionary origins of lichenization in chlorophyte algae.</title>
        <authorList>
            <person name="Puginier C."/>
            <person name="Libourel C."/>
            <person name="Otte J."/>
            <person name="Skaloud P."/>
            <person name="Haon M."/>
            <person name="Grisel S."/>
            <person name="Petersen M."/>
            <person name="Berrin J.G."/>
            <person name="Delaux P.M."/>
            <person name="Dal Grande F."/>
            <person name="Keller J."/>
        </authorList>
    </citation>
    <scope>NUCLEOTIDE SEQUENCE [LARGE SCALE GENOMIC DNA]</scope>
    <source>
        <strain evidence="4 5">SAG 2043</strain>
    </source>
</reference>
<evidence type="ECO:0000313" key="5">
    <source>
        <dbReference type="Proteomes" id="UP001489004"/>
    </source>
</evidence>
<dbReference type="Gene3D" id="3.90.180.10">
    <property type="entry name" value="Medium-chain alcohol dehydrogenases, catalytic domain"/>
    <property type="match status" value="1"/>
</dbReference>
<feature type="domain" description="Enoyl reductase (ER)" evidence="3">
    <location>
        <begin position="19"/>
        <end position="333"/>
    </location>
</feature>
<accession>A0AAW1R7Q0</accession>
<dbReference type="PANTHER" id="PTHR48106:SF2">
    <property type="entry name" value="ZN2+-BINDING DEHYDROGENASE"/>
    <property type="match status" value="1"/>
</dbReference>
<comment type="caution">
    <text evidence="4">The sequence shown here is derived from an EMBL/GenBank/DDBJ whole genome shotgun (WGS) entry which is preliminary data.</text>
</comment>
<evidence type="ECO:0000259" key="3">
    <source>
        <dbReference type="SMART" id="SM00829"/>
    </source>
</evidence>
<dbReference type="SMART" id="SM00829">
    <property type="entry name" value="PKS_ER"/>
    <property type="match status" value="1"/>
</dbReference>
<evidence type="ECO:0000256" key="1">
    <source>
        <dbReference type="ARBA" id="ARBA00022857"/>
    </source>
</evidence>
<dbReference type="InterPro" id="IPR020843">
    <property type="entry name" value="ER"/>
</dbReference>
<protein>
    <recommendedName>
        <fullName evidence="3">Enoyl reductase (ER) domain-containing protein</fullName>
    </recommendedName>
</protein>
<dbReference type="InterPro" id="IPR013154">
    <property type="entry name" value="ADH-like_N"/>
</dbReference>
<dbReference type="InterPro" id="IPR036291">
    <property type="entry name" value="NAD(P)-bd_dom_sf"/>
</dbReference>
<dbReference type="CDD" id="cd05282">
    <property type="entry name" value="ETR_like"/>
    <property type="match status" value="1"/>
</dbReference>
<keyword evidence="2" id="KW-0560">Oxidoreductase</keyword>
<dbReference type="EMBL" id="JALJOR010000001">
    <property type="protein sequence ID" value="KAK9829662.1"/>
    <property type="molecule type" value="Genomic_DNA"/>
</dbReference>
<organism evidence="4 5">
    <name type="scientific">[Myrmecia] bisecta</name>
    <dbReference type="NCBI Taxonomy" id="41462"/>
    <lineage>
        <taxon>Eukaryota</taxon>
        <taxon>Viridiplantae</taxon>
        <taxon>Chlorophyta</taxon>
        <taxon>core chlorophytes</taxon>
        <taxon>Trebouxiophyceae</taxon>
        <taxon>Trebouxiales</taxon>
        <taxon>Trebouxiaceae</taxon>
        <taxon>Myrmecia</taxon>
    </lineage>
</organism>
<sequence>MTKQTAQKAVQIQSWDKKGFSGLGLAETPVPEPGPHEVLVRVYLRPCNPTDIFSIQQAWPDNPDLPAVPGSEGVGKVEKVGPGVTRVKPGQRVVAAPWPTFHGQGTWQQYVVVPEKHLVLVPDEVPDQEAAQFWINPVTVYGMLDTLQVPKGEYLLQTAAGSTLGREMIAYAKHVGVKTINLVRRGEQKDELKAIGADEVLTFDEDVVGQVMKITGGKGAYGAIDAVGGEVTEKVMSAVRPKGTVLVYGAMSGPTLQVKIFDPLYYGKILTGWVIYFWIDTLGERRQEVLNKVMDLIKQGVIKPYSGKAFPLEKYDEAIKESQKEARGGKVFLEG</sequence>
<dbReference type="GO" id="GO:0070402">
    <property type="term" value="F:NADPH binding"/>
    <property type="evidence" value="ECO:0007669"/>
    <property type="project" value="TreeGrafter"/>
</dbReference>
<dbReference type="Pfam" id="PF00107">
    <property type="entry name" value="ADH_zinc_N"/>
    <property type="match status" value="1"/>
</dbReference>
<dbReference type="Pfam" id="PF08240">
    <property type="entry name" value="ADH_N"/>
    <property type="match status" value="1"/>
</dbReference>
<dbReference type="InterPro" id="IPR011032">
    <property type="entry name" value="GroES-like_sf"/>
</dbReference>
<dbReference type="AlphaFoldDB" id="A0AAW1R7Q0"/>
<dbReference type="SUPFAM" id="SSF51735">
    <property type="entry name" value="NAD(P)-binding Rossmann-fold domains"/>
    <property type="match status" value="1"/>
</dbReference>
<dbReference type="SUPFAM" id="SSF50129">
    <property type="entry name" value="GroES-like"/>
    <property type="match status" value="1"/>
</dbReference>